<dbReference type="EMBL" id="PQIB02000007">
    <property type="protein sequence ID" value="RLN08532.1"/>
    <property type="molecule type" value="Genomic_DNA"/>
</dbReference>
<dbReference type="AlphaFoldDB" id="A0A3L6RRV4"/>
<dbReference type="InterPro" id="IPR001245">
    <property type="entry name" value="Ser-Thr/Tyr_kinase_cat_dom"/>
</dbReference>
<dbReference type="Pfam" id="PF07714">
    <property type="entry name" value="PK_Tyr_Ser-Thr"/>
    <property type="match status" value="1"/>
</dbReference>
<protein>
    <recommendedName>
        <fullName evidence="1">Serine-threonine/tyrosine-protein kinase catalytic domain-containing protein</fullName>
    </recommendedName>
</protein>
<proteinExistence type="predicted"/>
<evidence type="ECO:0000313" key="2">
    <source>
        <dbReference type="EMBL" id="RLN08532.1"/>
    </source>
</evidence>
<gene>
    <name evidence="2" type="ORF">C2845_PM11G08330</name>
</gene>
<accession>A0A3L6RRV4</accession>
<dbReference type="Proteomes" id="UP000275267">
    <property type="component" value="Unassembled WGS sequence"/>
</dbReference>
<dbReference type="Gene3D" id="3.30.200.20">
    <property type="entry name" value="Phosphorylase Kinase, domain 1"/>
    <property type="match status" value="1"/>
</dbReference>
<name>A0A3L6RRV4_PANMI</name>
<evidence type="ECO:0000259" key="1">
    <source>
        <dbReference type="Pfam" id="PF07714"/>
    </source>
</evidence>
<dbReference type="SUPFAM" id="SSF56112">
    <property type="entry name" value="Protein kinase-like (PK-like)"/>
    <property type="match status" value="1"/>
</dbReference>
<dbReference type="GO" id="GO:0004672">
    <property type="term" value="F:protein kinase activity"/>
    <property type="evidence" value="ECO:0007669"/>
    <property type="project" value="InterPro"/>
</dbReference>
<dbReference type="Gene3D" id="1.10.510.10">
    <property type="entry name" value="Transferase(Phosphotransferase) domain 1"/>
    <property type="match status" value="1"/>
</dbReference>
<dbReference type="STRING" id="4540.A0A3L6RRV4"/>
<sequence length="157" mass="17933">MGLTDHQGVLEKGTAIAVKMLRIAEAQLGDDEVLKEVTKLFSLQHRTVAQLRLRGKSVWAETRERLLCFECVPSRSLREHFLWPLLGGKNEHPNITRSSARTLGYMAAPEYLNEEEISKKADTFSFGVLILEVVTGFRVDHHQSKKELWAQFTKDVR</sequence>
<dbReference type="PANTHER" id="PTHR45707">
    <property type="entry name" value="C2 CALCIUM/LIPID-BINDING PLANT PHOSPHORIBOSYLTRANSFERASE FAMILY PROTEIN"/>
    <property type="match status" value="1"/>
</dbReference>
<keyword evidence="3" id="KW-1185">Reference proteome</keyword>
<reference evidence="3" key="1">
    <citation type="journal article" date="2019" name="Nat. Commun.">
        <title>The genome of broomcorn millet.</title>
        <authorList>
            <person name="Zou C."/>
            <person name="Miki D."/>
            <person name="Li D."/>
            <person name="Tang Q."/>
            <person name="Xiao L."/>
            <person name="Rajput S."/>
            <person name="Deng P."/>
            <person name="Jia W."/>
            <person name="Huang R."/>
            <person name="Zhang M."/>
            <person name="Sun Y."/>
            <person name="Hu J."/>
            <person name="Fu X."/>
            <person name="Schnable P.S."/>
            <person name="Li F."/>
            <person name="Zhang H."/>
            <person name="Feng B."/>
            <person name="Zhu X."/>
            <person name="Liu R."/>
            <person name="Schnable J.C."/>
            <person name="Zhu J.-K."/>
            <person name="Zhang H."/>
        </authorList>
    </citation>
    <scope>NUCLEOTIDE SEQUENCE [LARGE SCALE GENOMIC DNA]</scope>
</reference>
<evidence type="ECO:0000313" key="3">
    <source>
        <dbReference type="Proteomes" id="UP000275267"/>
    </source>
</evidence>
<dbReference type="InterPro" id="IPR011009">
    <property type="entry name" value="Kinase-like_dom_sf"/>
</dbReference>
<comment type="caution">
    <text evidence="2">The sequence shown here is derived from an EMBL/GenBank/DDBJ whole genome shotgun (WGS) entry which is preliminary data.</text>
</comment>
<feature type="domain" description="Serine-threonine/tyrosine-protein kinase catalytic" evidence="1">
    <location>
        <begin position="105"/>
        <end position="147"/>
    </location>
</feature>
<dbReference type="OrthoDB" id="688481at2759"/>
<organism evidence="2 3">
    <name type="scientific">Panicum miliaceum</name>
    <name type="common">Proso millet</name>
    <name type="synonym">Broomcorn millet</name>
    <dbReference type="NCBI Taxonomy" id="4540"/>
    <lineage>
        <taxon>Eukaryota</taxon>
        <taxon>Viridiplantae</taxon>
        <taxon>Streptophyta</taxon>
        <taxon>Embryophyta</taxon>
        <taxon>Tracheophyta</taxon>
        <taxon>Spermatophyta</taxon>
        <taxon>Magnoliopsida</taxon>
        <taxon>Liliopsida</taxon>
        <taxon>Poales</taxon>
        <taxon>Poaceae</taxon>
        <taxon>PACMAD clade</taxon>
        <taxon>Panicoideae</taxon>
        <taxon>Panicodae</taxon>
        <taxon>Paniceae</taxon>
        <taxon>Panicinae</taxon>
        <taxon>Panicum</taxon>
        <taxon>Panicum sect. Panicum</taxon>
    </lineage>
</organism>